<gene>
    <name evidence="1" type="ORF">MNR06_07315</name>
</gene>
<evidence type="ECO:0000313" key="1">
    <source>
        <dbReference type="EMBL" id="UOF02758.1"/>
    </source>
</evidence>
<protein>
    <submittedName>
        <fullName evidence="1">GTP cyclohydrolase</fullName>
    </submittedName>
</protein>
<dbReference type="RefSeq" id="WP_243540563.1">
    <property type="nucleotide sequence ID" value="NZ_CP093442.1"/>
</dbReference>
<evidence type="ECO:0000313" key="2">
    <source>
        <dbReference type="Proteomes" id="UP000830116"/>
    </source>
</evidence>
<reference evidence="1" key="1">
    <citation type="submission" date="2022-03" db="EMBL/GenBank/DDBJ databases">
        <title>Genome Identification and Characterization of new species Bdellovibrio reynosense LBG001 sp. nov. from a Mexico soil sample.</title>
        <authorList>
            <person name="Camilli A."/>
            <person name="Ajao Y."/>
            <person name="Guo X."/>
        </authorList>
    </citation>
    <scope>NUCLEOTIDE SEQUENCE</scope>
    <source>
        <strain evidence="1">LBG001</strain>
    </source>
</reference>
<name>A0ABY4CGQ9_9BACT</name>
<sequence>MEKISESFISKITMLQKRFESFLENDFDNKVEEKERDQTPFESSRDVSLVRGISQGLPEDHIDRAIIVFSRLAMLFDGGVLLENNDGLWKAQAYFHKGVSHLIKTNTKPTLKLPEMNLMAVLKTDSKAMLARLQLLQLDPNQRAECLLIKVSPDFAFILFSEMADLWLKEHIENVRRALINGFAD</sequence>
<organism evidence="1 2">
    <name type="scientific">Bdellovibrio reynosensis</name>
    <dbReference type="NCBI Taxonomy" id="2835041"/>
    <lineage>
        <taxon>Bacteria</taxon>
        <taxon>Pseudomonadati</taxon>
        <taxon>Bdellovibrionota</taxon>
        <taxon>Bdellovibrionia</taxon>
        <taxon>Bdellovibrionales</taxon>
        <taxon>Pseudobdellovibrionaceae</taxon>
        <taxon>Bdellovibrio</taxon>
    </lineage>
</organism>
<proteinExistence type="predicted"/>
<dbReference type="EMBL" id="CP093442">
    <property type="protein sequence ID" value="UOF02758.1"/>
    <property type="molecule type" value="Genomic_DNA"/>
</dbReference>
<accession>A0ABY4CGQ9</accession>
<dbReference type="Proteomes" id="UP000830116">
    <property type="component" value="Chromosome"/>
</dbReference>
<keyword evidence="2" id="KW-1185">Reference proteome</keyword>